<protein>
    <submittedName>
        <fullName evidence="1">Uncharacterized protein</fullName>
    </submittedName>
</protein>
<dbReference type="InParanoid" id="A0A2R5GII4"/>
<evidence type="ECO:0000313" key="2">
    <source>
        <dbReference type="Proteomes" id="UP000241890"/>
    </source>
</evidence>
<evidence type="ECO:0000313" key="1">
    <source>
        <dbReference type="EMBL" id="GBG30702.1"/>
    </source>
</evidence>
<name>A0A2R5GII4_9STRA</name>
<reference evidence="1 2" key="1">
    <citation type="submission" date="2017-12" db="EMBL/GenBank/DDBJ databases">
        <title>Sequencing, de novo assembly and annotation of complete genome of a new Thraustochytrid species, strain FCC1311.</title>
        <authorList>
            <person name="Sedici K."/>
            <person name="Godart F."/>
            <person name="Aiese Cigliano R."/>
            <person name="Sanseverino W."/>
            <person name="Barakat M."/>
            <person name="Ortet P."/>
            <person name="Marechal E."/>
            <person name="Cagnac O."/>
            <person name="Amato A."/>
        </authorList>
    </citation>
    <scope>NUCLEOTIDE SEQUENCE [LARGE SCALE GENOMIC DNA]</scope>
</reference>
<keyword evidence="2" id="KW-1185">Reference proteome</keyword>
<gene>
    <name evidence="1" type="ORF">FCC1311_069222</name>
</gene>
<dbReference type="EMBL" id="BEYU01000082">
    <property type="protein sequence ID" value="GBG30702.1"/>
    <property type="molecule type" value="Genomic_DNA"/>
</dbReference>
<organism evidence="1 2">
    <name type="scientific">Hondaea fermentalgiana</name>
    <dbReference type="NCBI Taxonomy" id="2315210"/>
    <lineage>
        <taxon>Eukaryota</taxon>
        <taxon>Sar</taxon>
        <taxon>Stramenopiles</taxon>
        <taxon>Bigyra</taxon>
        <taxon>Labyrinthulomycetes</taxon>
        <taxon>Thraustochytrida</taxon>
        <taxon>Thraustochytriidae</taxon>
        <taxon>Hondaea</taxon>
    </lineage>
</organism>
<accession>A0A2R5GII4</accession>
<comment type="caution">
    <text evidence="1">The sequence shown here is derived from an EMBL/GenBank/DDBJ whole genome shotgun (WGS) entry which is preliminary data.</text>
</comment>
<dbReference type="Proteomes" id="UP000241890">
    <property type="component" value="Unassembled WGS sequence"/>
</dbReference>
<sequence>MDGVQWRSETRPAGAKDIVATLEGQHNVSQAWQARREARSHDYESKRSDMYCRLCAGGLRLGESKCSHETCRHARPNAQAEARAHFVQKALARREEKLGDYGAAARKNAAARKRVLEQKEMSAADREAHQAAVEAVLAQARRARFEEARDILATRIENGFSPSVAYGRRQYFARTGLSRKAARLPVKKI</sequence>
<dbReference type="AlphaFoldDB" id="A0A2R5GII4"/>
<proteinExistence type="predicted"/>